<name>A0ABU0GE12_9HYPH</name>
<evidence type="ECO:0000313" key="2">
    <source>
        <dbReference type="Proteomes" id="UP001238496"/>
    </source>
</evidence>
<keyword evidence="2" id="KW-1185">Reference proteome</keyword>
<dbReference type="InterPro" id="IPR051082">
    <property type="entry name" value="Pentapeptide-BTB/POZ_domain"/>
</dbReference>
<reference evidence="1 2" key="1">
    <citation type="submission" date="2023-07" db="EMBL/GenBank/DDBJ databases">
        <title>Genomic Encyclopedia of Type Strains, Phase IV (KMG-IV): sequencing the most valuable type-strain genomes for metagenomic binning, comparative biology and taxonomic classification.</title>
        <authorList>
            <person name="Goeker M."/>
        </authorList>
    </citation>
    <scope>NUCLEOTIDE SEQUENCE [LARGE SCALE GENOMIC DNA]</scope>
    <source>
        <strain evidence="1 2">DSM 1111</strain>
    </source>
</reference>
<dbReference type="PANTHER" id="PTHR14136">
    <property type="entry name" value="BTB_POZ DOMAIN-CONTAINING PROTEIN KCTD9"/>
    <property type="match status" value="1"/>
</dbReference>
<dbReference type="Proteomes" id="UP001238496">
    <property type="component" value="Unassembled WGS sequence"/>
</dbReference>
<protein>
    <recommendedName>
        <fullName evidence="3">NACHT domain-containing protein</fullName>
    </recommendedName>
</protein>
<dbReference type="InterPro" id="IPR027417">
    <property type="entry name" value="P-loop_NTPase"/>
</dbReference>
<dbReference type="EMBL" id="JAUSUW010000026">
    <property type="protein sequence ID" value="MDQ0423600.1"/>
    <property type="molecule type" value="Genomic_DNA"/>
</dbReference>
<dbReference type="SUPFAM" id="SSF141571">
    <property type="entry name" value="Pentapeptide repeat-like"/>
    <property type="match status" value="1"/>
</dbReference>
<accession>A0ABU0GE12</accession>
<dbReference type="Gene3D" id="3.40.50.300">
    <property type="entry name" value="P-loop containing nucleotide triphosphate hydrolases"/>
    <property type="match status" value="1"/>
</dbReference>
<dbReference type="SUPFAM" id="SSF52540">
    <property type="entry name" value="P-loop containing nucleoside triphosphate hydrolases"/>
    <property type="match status" value="1"/>
</dbReference>
<gene>
    <name evidence="1" type="ORF">J2045_004655</name>
</gene>
<evidence type="ECO:0008006" key="3">
    <source>
        <dbReference type="Google" id="ProtNLM"/>
    </source>
</evidence>
<proteinExistence type="predicted"/>
<comment type="caution">
    <text evidence="1">The sequence shown here is derived from an EMBL/GenBank/DDBJ whole genome shotgun (WGS) entry which is preliminary data.</text>
</comment>
<dbReference type="Gene3D" id="2.160.20.80">
    <property type="entry name" value="E3 ubiquitin-protein ligase SopA"/>
    <property type="match status" value="1"/>
</dbReference>
<dbReference type="PANTHER" id="PTHR14136:SF17">
    <property type="entry name" value="BTB_POZ DOMAIN-CONTAINING PROTEIN KCTD9"/>
    <property type="match status" value="1"/>
</dbReference>
<dbReference type="RefSeq" id="WP_307377737.1">
    <property type="nucleotide sequence ID" value="NZ_JAUSUW010000026.1"/>
</dbReference>
<dbReference type="Pfam" id="PF00805">
    <property type="entry name" value="Pentapeptide"/>
    <property type="match status" value="2"/>
</dbReference>
<dbReference type="InterPro" id="IPR001646">
    <property type="entry name" value="5peptide_repeat"/>
</dbReference>
<organism evidence="1 2">
    <name type="scientific">Peteryoungia aggregata LMG 23059</name>
    <dbReference type="NCBI Taxonomy" id="1368425"/>
    <lineage>
        <taxon>Bacteria</taxon>
        <taxon>Pseudomonadati</taxon>
        <taxon>Pseudomonadota</taxon>
        <taxon>Alphaproteobacteria</taxon>
        <taxon>Hyphomicrobiales</taxon>
        <taxon>Rhizobiaceae</taxon>
        <taxon>Peteryoungia</taxon>
    </lineage>
</organism>
<evidence type="ECO:0000313" key="1">
    <source>
        <dbReference type="EMBL" id="MDQ0423600.1"/>
    </source>
</evidence>
<sequence length="990" mass="110443">MTIRLIAPERKRNYFEAAFSGVLAVLEAIGPTGPNIPNILANLKAGFSHLKGLNEDEPAHRAWVWAYKTISYAAGDMLKAQQINAPLSISKDEAVREFIEAATRFEDLELDILALTNPAASNIFENSKKALAAFLLKATTGADFGVDSLGERFNQALRLGSYRTLCEDPVYFRVLEEGLTGLAGEGARRDGYWARHANWISHQYTDTPIFSPDENEIIPLESVYLPPRCFWHQIKNIENSDDTQSVHKAAHIADLSRTIHEWLSKIDRSDTVRVVTGGPGSGKSSFARALAHELIRRGKHRVLFLQLQHMTLTGSLYDDIARYVDRRDTATGQFGSPGLPGNPLDWRKTDEMPIIMIFDGLDELSTKEDDGERYARELLLALKLMLSPLNADGSPIRALVLGRNVACQSAMAAANIPLEYMLNVAPISKIDDATCMALNGSRTMILDPENLKNIDQREQYWKNWANLKGLNKDVTPNAILSASMRDLNSEPLLLHLLIISKYSGEDWELAAQNKNVVYEDILQKIFERNRHKEHFLAAGVDEALFFEFMECLGIAAWRGNGRTGDESEFRQIRKLHLNKEKKFKDFPAASLKSVALNIHTRAAQDDLSGGFEFIHKSFGEYLAARGLLFHALKTAHALREKDPEDIEQQWCQLIGFAELTPEIISFLYGEARLKLTEEQAIEYKDALTELLNWALLYGFSVQKIAADAPWADLARQQRCALSALVASTSAIATAIPVGNWIEATLDAPWTVNVRWEKNGIDAAKEKLNEIALSTERPAIKALRRINLADQRLWDSSLSRINMEGADLRCTILIWSILIDSYLDNANLSALQASHTRFFSTSLRGCDLSTSDFEQATFQGVDMRQCNLRGASLAGVDASYKDRFRFGNSFTGLLVNGSIDMDGADLTGADISDADLSGVINLSLDAVNSAIGTPETKLPSYIDRNQVGWLRKSKKKTKSNALPEVPSLNIRIHRERHKVRLDREAKRNSGS</sequence>